<accession>A0ABP0Y212</accession>
<name>A0ABP0Y212_9ROSI</name>
<dbReference type="EMBL" id="OZ021745">
    <property type="protein sequence ID" value="CAK9313765.1"/>
    <property type="molecule type" value="Genomic_DNA"/>
</dbReference>
<proteinExistence type="predicted"/>
<evidence type="ECO:0000313" key="2">
    <source>
        <dbReference type="Proteomes" id="UP001642487"/>
    </source>
</evidence>
<reference evidence="1 2" key="1">
    <citation type="submission" date="2024-03" db="EMBL/GenBank/DDBJ databases">
        <authorList>
            <person name="Gkanogiannis A."/>
            <person name="Becerra Lopez-Lavalle L."/>
        </authorList>
    </citation>
    <scope>NUCLEOTIDE SEQUENCE [LARGE SCALE GENOMIC DNA]</scope>
</reference>
<keyword evidence="2" id="KW-1185">Reference proteome</keyword>
<gene>
    <name evidence="1" type="ORF">CITCOLO1_LOCUS5500</name>
</gene>
<protein>
    <submittedName>
        <fullName evidence="1">Uncharacterized protein</fullName>
    </submittedName>
</protein>
<evidence type="ECO:0000313" key="1">
    <source>
        <dbReference type="EMBL" id="CAK9313765.1"/>
    </source>
</evidence>
<sequence length="112" mass="12227">MRTSLPKPGDISVIVVSTFAVCGPRPASRGCSAIRFTSLPVEFRSHSLCVAAGLPFAIQLCRCRRHQFWWSSVGSLLWVSYEIIFGNFECGPLDIPEPMGSLPCFEGVPSGH</sequence>
<dbReference type="Proteomes" id="UP001642487">
    <property type="component" value="Chromosome 11"/>
</dbReference>
<organism evidence="1 2">
    <name type="scientific">Citrullus colocynthis</name>
    <name type="common">colocynth</name>
    <dbReference type="NCBI Taxonomy" id="252529"/>
    <lineage>
        <taxon>Eukaryota</taxon>
        <taxon>Viridiplantae</taxon>
        <taxon>Streptophyta</taxon>
        <taxon>Embryophyta</taxon>
        <taxon>Tracheophyta</taxon>
        <taxon>Spermatophyta</taxon>
        <taxon>Magnoliopsida</taxon>
        <taxon>eudicotyledons</taxon>
        <taxon>Gunneridae</taxon>
        <taxon>Pentapetalae</taxon>
        <taxon>rosids</taxon>
        <taxon>fabids</taxon>
        <taxon>Cucurbitales</taxon>
        <taxon>Cucurbitaceae</taxon>
        <taxon>Benincaseae</taxon>
        <taxon>Citrullus</taxon>
    </lineage>
</organism>